<reference evidence="11 12" key="1">
    <citation type="journal article" date="2016" name="Nat. Commun.">
        <title>Extremotolerant tardigrade genome and improved radiotolerance of human cultured cells by tardigrade-unique protein.</title>
        <authorList>
            <person name="Hashimoto T."/>
            <person name="Horikawa D.D."/>
            <person name="Saito Y."/>
            <person name="Kuwahara H."/>
            <person name="Kozuka-Hata H."/>
            <person name="Shin-I T."/>
            <person name="Minakuchi Y."/>
            <person name="Ohishi K."/>
            <person name="Motoyama A."/>
            <person name="Aizu T."/>
            <person name="Enomoto A."/>
            <person name="Kondo K."/>
            <person name="Tanaka S."/>
            <person name="Hara Y."/>
            <person name="Koshikawa S."/>
            <person name="Sagara H."/>
            <person name="Miura T."/>
            <person name="Yokobori S."/>
            <person name="Miyagawa K."/>
            <person name="Suzuki Y."/>
            <person name="Kubo T."/>
            <person name="Oyama M."/>
            <person name="Kohara Y."/>
            <person name="Fujiyama A."/>
            <person name="Arakawa K."/>
            <person name="Katayama T."/>
            <person name="Toyoda A."/>
            <person name="Kunieda T."/>
        </authorList>
    </citation>
    <scope>NUCLEOTIDE SEQUENCE [LARGE SCALE GENOMIC DNA]</scope>
    <source>
        <strain evidence="11 12">YOKOZUNA-1</strain>
    </source>
</reference>
<keyword evidence="9" id="KW-0547">Nucleotide-binding</keyword>
<dbReference type="EC" id="2.3.2.23" evidence="2"/>
<gene>
    <name evidence="11" type="primary">RvY_06129-1</name>
    <name evidence="11" type="synonym">RvY_06129.1</name>
    <name evidence="11" type="ORF">RvY_06129</name>
</gene>
<dbReference type="PROSITE" id="PS00183">
    <property type="entry name" value="UBC_1"/>
    <property type="match status" value="1"/>
</dbReference>
<dbReference type="Pfam" id="PF00179">
    <property type="entry name" value="UQ_con"/>
    <property type="match status" value="1"/>
</dbReference>
<comment type="catalytic activity">
    <reaction evidence="1">
        <text>S-ubiquitinyl-[E1 ubiquitin-activating enzyme]-L-cysteine + [E2 ubiquitin-conjugating enzyme]-L-cysteine = [E1 ubiquitin-activating enzyme]-L-cysteine + S-ubiquitinyl-[E2 ubiquitin-conjugating enzyme]-L-cysteine.</text>
        <dbReference type="EC" id="2.3.2.23"/>
    </reaction>
</comment>
<evidence type="ECO:0000256" key="6">
    <source>
        <dbReference type="ARBA" id="ARBA00039075"/>
    </source>
</evidence>
<dbReference type="CDD" id="cd23808">
    <property type="entry name" value="UBCc_UBE2W"/>
    <property type="match status" value="1"/>
</dbReference>
<evidence type="ECO:0000256" key="4">
    <source>
        <dbReference type="ARBA" id="ARBA00022786"/>
    </source>
</evidence>
<dbReference type="GO" id="GO:0005524">
    <property type="term" value="F:ATP binding"/>
    <property type="evidence" value="ECO:0007669"/>
    <property type="project" value="UniProtKB-UniRule"/>
</dbReference>
<organism evidence="11 12">
    <name type="scientific">Ramazzottius varieornatus</name>
    <name type="common">Water bear</name>
    <name type="synonym">Tardigrade</name>
    <dbReference type="NCBI Taxonomy" id="947166"/>
    <lineage>
        <taxon>Eukaryota</taxon>
        <taxon>Metazoa</taxon>
        <taxon>Ecdysozoa</taxon>
        <taxon>Tardigrada</taxon>
        <taxon>Eutardigrada</taxon>
        <taxon>Parachela</taxon>
        <taxon>Hypsibioidea</taxon>
        <taxon>Ramazzottiidae</taxon>
        <taxon>Ramazzottius</taxon>
    </lineage>
</organism>
<dbReference type="OrthoDB" id="406833at2759"/>
<dbReference type="AlphaFoldDB" id="A0A1D1V755"/>
<evidence type="ECO:0000256" key="3">
    <source>
        <dbReference type="ARBA" id="ARBA00022679"/>
    </source>
</evidence>
<dbReference type="GO" id="GO:0061631">
    <property type="term" value="F:ubiquitin conjugating enzyme activity"/>
    <property type="evidence" value="ECO:0007669"/>
    <property type="project" value="UniProtKB-EC"/>
</dbReference>
<dbReference type="InterPro" id="IPR023313">
    <property type="entry name" value="UBQ-conjugating_AS"/>
</dbReference>
<evidence type="ECO:0000259" key="10">
    <source>
        <dbReference type="PROSITE" id="PS50127"/>
    </source>
</evidence>
<evidence type="ECO:0000256" key="7">
    <source>
        <dbReference type="ARBA" id="ARBA00042168"/>
    </source>
</evidence>
<evidence type="ECO:0000313" key="12">
    <source>
        <dbReference type="Proteomes" id="UP000186922"/>
    </source>
</evidence>
<dbReference type="Gene3D" id="3.10.110.10">
    <property type="entry name" value="Ubiquitin Conjugating Enzyme"/>
    <property type="match status" value="1"/>
</dbReference>
<dbReference type="PANTHER" id="PTHR24067">
    <property type="entry name" value="UBIQUITIN-CONJUGATING ENZYME E2"/>
    <property type="match status" value="1"/>
</dbReference>
<dbReference type="GO" id="GO:0016567">
    <property type="term" value="P:protein ubiquitination"/>
    <property type="evidence" value="ECO:0007669"/>
    <property type="project" value="UniProtKB-ARBA"/>
</dbReference>
<keyword evidence="9" id="KW-0067">ATP-binding</keyword>
<dbReference type="EC" id="2.3.2.25" evidence="6"/>
<dbReference type="PROSITE" id="PS50127">
    <property type="entry name" value="UBC_2"/>
    <property type="match status" value="1"/>
</dbReference>
<feature type="domain" description="UBC core" evidence="10">
    <location>
        <begin position="8"/>
        <end position="159"/>
    </location>
</feature>
<dbReference type="SUPFAM" id="SSF54495">
    <property type="entry name" value="UBC-like"/>
    <property type="match status" value="1"/>
</dbReference>
<comment type="similarity">
    <text evidence="9">Belongs to the ubiquitin-conjugating enzyme family.</text>
</comment>
<dbReference type="Proteomes" id="UP000186922">
    <property type="component" value="Unassembled WGS sequence"/>
</dbReference>
<comment type="catalytic activity">
    <reaction evidence="5">
        <text>S-ubiquitinyl-[E1 ubiquitin-activating enzyme]-L-cysteine + [acceptor protein]-N-terminal-amino acid = [E1 ubiquitin-activating enzyme]-L-cysteine + N-terminal-ubiquitinyl-[acceptor protein].</text>
        <dbReference type="EC" id="2.3.2.25"/>
    </reaction>
</comment>
<comment type="caution">
    <text evidence="11">The sequence shown here is derived from an EMBL/GenBank/DDBJ whole genome shotgun (WGS) entry which is preliminary data.</text>
</comment>
<evidence type="ECO:0000256" key="2">
    <source>
        <dbReference type="ARBA" id="ARBA00012486"/>
    </source>
</evidence>
<evidence type="ECO:0000256" key="1">
    <source>
        <dbReference type="ARBA" id="ARBA00000485"/>
    </source>
</evidence>
<feature type="active site" description="Glycyl thioester intermediate" evidence="8">
    <location>
        <position position="99"/>
    </location>
</feature>
<evidence type="ECO:0000256" key="8">
    <source>
        <dbReference type="PROSITE-ProRule" id="PRU10133"/>
    </source>
</evidence>
<keyword evidence="3" id="KW-0808">Transferase</keyword>
<proteinExistence type="inferred from homology"/>
<evidence type="ECO:0000313" key="11">
    <source>
        <dbReference type="EMBL" id="GAU94338.1"/>
    </source>
</evidence>
<accession>A0A1D1V755</accession>
<dbReference type="InterPro" id="IPR000608">
    <property type="entry name" value="UBC"/>
</dbReference>
<keyword evidence="12" id="KW-1185">Reference proteome</keyword>
<name>A0A1D1V755_RAMVA</name>
<dbReference type="STRING" id="947166.A0A1D1V755"/>
<dbReference type="InterPro" id="IPR016135">
    <property type="entry name" value="UBQ-conjugating_enzyme/RWD"/>
</dbReference>
<dbReference type="SMART" id="SM00212">
    <property type="entry name" value="UBCc"/>
    <property type="match status" value="1"/>
</dbReference>
<protein>
    <recommendedName>
        <fullName evidence="7">N-terminal E2 ubiquitin-conjugating enzyme</fullName>
        <ecNumber evidence="2">2.3.2.23</ecNumber>
        <ecNumber evidence="6">2.3.2.25</ecNumber>
    </recommendedName>
</protein>
<keyword evidence="4 9" id="KW-0833">Ubl conjugation pathway</keyword>
<evidence type="ECO:0000256" key="9">
    <source>
        <dbReference type="RuleBase" id="RU362109"/>
    </source>
</evidence>
<dbReference type="FunFam" id="3.10.110.10:FF:000022">
    <property type="entry name" value="Ubiquitin-conjugating enzyme E2 W"/>
    <property type="match status" value="1"/>
</dbReference>
<dbReference type="EMBL" id="BDGG01000002">
    <property type="protein sequence ID" value="GAU94338.1"/>
    <property type="molecule type" value="Genomic_DNA"/>
</dbReference>
<sequence>MASGFPVSSARRIHKELVALQAESVPGVTLKSGPTESTNDKFIDIVMEIKGAEGTVYNGETFDLRFRMNERYPFESPEVVFQGASVPLHPHVYSNGHICLSILGNDWSPALTIQSVCLSIVSMLSSCKEKKRPPDDQFYVRTASLNPKHTRWMYHDDTV</sequence>
<evidence type="ECO:0000256" key="5">
    <source>
        <dbReference type="ARBA" id="ARBA00035805"/>
    </source>
</evidence>
<dbReference type="InterPro" id="IPR050113">
    <property type="entry name" value="Ub_conjugating_enzyme"/>
</dbReference>